<reference evidence="1" key="1">
    <citation type="submission" date="2020-02" db="EMBL/GenBank/DDBJ databases">
        <authorList>
            <person name="Meier V. D."/>
        </authorList>
    </citation>
    <scope>NUCLEOTIDE SEQUENCE</scope>
    <source>
        <strain evidence="1">AVDCRST_MAG94</strain>
    </source>
</reference>
<organism evidence="1">
    <name type="scientific">uncultured Leptolyngbya sp</name>
    <dbReference type="NCBI Taxonomy" id="332963"/>
    <lineage>
        <taxon>Bacteria</taxon>
        <taxon>Bacillati</taxon>
        <taxon>Cyanobacteriota</taxon>
        <taxon>Cyanophyceae</taxon>
        <taxon>Leptolyngbyales</taxon>
        <taxon>Leptolyngbyaceae</taxon>
        <taxon>Leptolyngbya group</taxon>
        <taxon>Leptolyngbya</taxon>
        <taxon>environmental samples</taxon>
    </lineage>
</organism>
<evidence type="ECO:0008006" key="2">
    <source>
        <dbReference type="Google" id="ProtNLM"/>
    </source>
</evidence>
<name>A0A6J4MX84_9CYAN</name>
<sequence length="72" mass="8195">MKVSISLPDELVSYLDAKVNNRSGLIESLLQQWRKQQQVEEMAQACLLLDEQNLGWDEECQQAAITDWEASG</sequence>
<gene>
    <name evidence="1" type="ORF">AVDCRST_MAG94-3999</name>
</gene>
<dbReference type="EMBL" id="CADCTY010001390">
    <property type="protein sequence ID" value="CAA9369129.1"/>
    <property type="molecule type" value="Genomic_DNA"/>
</dbReference>
<dbReference type="AlphaFoldDB" id="A0A6J4MX84"/>
<protein>
    <recommendedName>
        <fullName evidence="2">Programmed cell death antitoxin YdcD</fullName>
    </recommendedName>
</protein>
<evidence type="ECO:0000313" key="1">
    <source>
        <dbReference type="EMBL" id="CAA9369129.1"/>
    </source>
</evidence>
<proteinExistence type="predicted"/>
<accession>A0A6J4MX84</accession>